<keyword evidence="4" id="KW-1185">Reference proteome</keyword>
<feature type="region of interest" description="Disordered" evidence="1">
    <location>
        <begin position="109"/>
        <end position="166"/>
    </location>
</feature>
<feature type="signal peptide" evidence="2">
    <location>
        <begin position="1"/>
        <end position="29"/>
    </location>
</feature>
<feature type="compositionally biased region" description="Low complexity" evidence="1">
    <location>
        <begin position="122"/>
        <end position="144"/>
    </location>
</feature>
<feature type="chain" id="PRO_5037732330" description="Secreted protein" evidence="2">
    <location>
        <begin position="30"/>
        <end position="248"/>
    </location>
</feature>
<dbReference type="RefSeq" id="WP_189184969.1">
    <property type="nucleotide sequence ID" value="NZ_BMMM01000002.1"/>
</dbReference>
<organism evidence="3 4">
    <name type="scientific">Streptomyces albiflavescens</name>
    <dbReference type="NCBI Taxonomy" id="1623582"/>
    <lineage>
        <taxon>Bacteria</taxon>
        <taxon>Bacillati</taxon>
        <taxon>Actinomycetota</taxon>
        <taxon>Actinomycetes</taxon>
        <taxon>Kitasatosporales</taxon>
        <taxon>Streptomycetaceae</taxon>
        <taxon>Streptomyces</taxon>
    </lineage>
</organism>
<dbReference type="EMBL" id="BMMM01000002">
    <property type="protein sequence ID" value="GGN54615.1"/>
    <property type="molecule type" value="Genomic_DNA"/>
</dbReference>
<evidence type="ECO:0000256" key="2">
    <source>
        <dbReference type="SAM" id="SignalP"/>
    </source>
</evidence>
<evidence type="ECO:0008006" key="5">
    <source>
        <dbReference type="Google" id="ProtNLM"/>
    </source>
</evidence>
<comment type="caution">
    <text evidence="3">The sequence shown here is derived from an EMBL/GenBank/DDBJ whole genome shotgun (WGS) entry which is preliminary data.</text>
</comment>
<sequence length="248" mass="24203">MRALPARRIATSALCATLLIGIATPAALAADSDSTRGRSHAAAPVPGADALLAQVQSLADIGGVLTPVTELVAAALKADNGQLSADDAAKLGQAVKDAIAKVTAAAPVTPPVALPTTPPTTLPTTAPTVTKEPTTPTTSTLPATKNADHRDGKARGADGPRAEAPADLKGDALTALQKAVDTLLKAVTSGDPTGVVPAATAVVTGLVNFVVATVLGGGLPAANLPGLPSLPSTLPTSSLPTSGLVPTS</sequence>
<evidence type="ECO:0000256" key="1">
    <source>
        <dbReference type="SAM" id="MobiDB-lite"/>
    </source>
</evidence>
<protein>
    <recommendedName>
        <fullName evidence="5">Secreted protein</fullName>
    </recommendedName>
</protein>
<evidence type="ECO:0000313" key="4">
    <source>
        <dbReference type="Proteomes" id="UP000600365"/>
    </source>
</evidence>
<reference evidence="3 4" key="1">
    <citation type="journal article" date="2014" name="Int. J. Syst. Evol. Microbiol.">
        <title>Complete genome sequence of Corynebacterium casei LMG S-19264T (=DSM 44701T), isolated from a smear-ripened cheese.</title>
        <authorList>
            <consortium name="US DOE Joint Genome Institute (JGI-PGF)"/>
            <person name="Walter F."/>
            <person name="Albersmeier A."/>
            <person name="Kalinowski J."/>
            <person name="Ruckert C."/>
        </authorList>
    </citation>
    <scope>NUCLEOTIDE SEQUENCE [LARGE SCALE GENOMIC DNA]</scope>
    <source>
        <strain evidence="3 4">CGMCC 4.7111</strain>
    </source>
</reference>
<evidence type="ECO:0000313" key="3">
    <source>
        <dbReference type="EMBL" id="GGN54615.1"/>
    </source>
</evidence>
<proteinExistence type="predicted"/>
<gene>
    <name evidence="3" type="ORF">GCM10011579_013890</name>
</gene>
<accession>A0A917XV33</accession>
<keyword evidence="2" id="KW-0732">Signal</keyword>
<name>A0A917XV33_9ACTN</name>
<dbReference type="AlphaFoldDB" id="A0A917XV33"/>
<feature type="compositionally biased region" description="Basic and acidic residues" evidence="1">
    <location>
        <begin position="146"/>
        <end position="166"/>
    </location>
</feature>
<feature type="compositionally biased region" description="Pro residues" evidence="1">
    <location>
        <begin position="109"/>
        <end position="121"/>
    </location>
</feature>
<dbReference type="Proteomes" id="UP000600365">
    <property type="component" value="Unassembled WGS sequence"/>
</dbReference>